<gene>
    <name evidence="1" type="ORF">ONZ51_g1089</name>
</gene>
<dbReference type="Gene3D" id="3.80.10.10">
    <property type="entry name" value="Ribonuclease Inhibitor"/>
    <property type="match status" value="1"/>
</dbReference>
<evidence type="ECO:0008006" key="3">
    <source>
        <dbReference type="Google" id="ProtNLM"/>
    </source>
</evidence>
<dbReference type="InterPro" id="IPR032675">
    <property type="entry name" value="LRR_dom_sf"/>
</dbReference>
<keyword evidence="2" id="KW-1185">Reference proteome</keyword>
<dbReference type="Proteomes" id="UP001215151">
    <property type="component" value="Unassembled WGS sequence"/>
</dbReference>
<comment type="caution">
    <text evidence="1">The sequence shown here is derived from an EMBL/GenBank/DDBJ whole genome shotgun (WGS) entry which is preliminary data.</text>
</comment>
<sequence length="363" mass="40340">MERLPEELIAYIFDYVQTAHALSAAMVVNHRWYMYGARNLHSRLVLNLGIDLAIDSPNVVISLMKRLISPTLSTAHLIRHLDIFGIVNAEVQALIINVLRHATTLRSLNIHALNVCRDVSPFPTEVFSSMCRLPNLVALNIALVPRSLPSLHTSQLHALRVQEPVDHATLCRLTDLATGFSRSIRSLELAISVDGPGTAVEEMVFLASALAHAPLRALSVQFVLPHAGLMSWGDFEVCASICLVWDGRCSVTSQDAISQMGPALRGLFHLRVLSIVIRPDPIMTTINSAILGSGDSQRESQTRRLAERLIADHQLDLLTRLELRWHGWKVEDGQLVALPRSELLRLPQSWIYEQYGQCSGALR</sequence>
<proteinExistence type="predicted"/>
<name>A0AAD7U248_9APHY</name>
<accession>A0AAD7U248</accession>
<protein>
    <recommendedName>
        <fullName evidence="3">F-box domain-containing protein</fullName>
    </recommendedName>
</protein>
<dbReference type="AlphaFoldDB" id="A0AAD7U248"/>
<evidence type="ECO:0000313" key="1">
    <source>
        <dbReference type="EMBL" id="KAJ8496459.1"/>
    </source>
</evidence>
<dbReference type="EMBL" id="JAPEVG010000014">
    <property type="protein sequence ID" value="KAJ8496459.1"/>
    <property type="molecule type" value="Genomic_DNA"/>
</dbReference>
<organism evidence="1 2">
    <name type="scientific">Trametes cubensis</name>
    <dbReference type="NCBI Taxonomy" id="1111947"/>
    <lineage>
        <taxon>Eukaryota</taxon>
        <taxon>Fungi</taxon>
        <taxon>Dikarya</taxon>
        <taxon>Basidiomycota</taxon>
        <taxon>Agaricomycotina</taxon>
        <taxon>Agaricomycetes</taxon>
        <taxon>Polyporales</taxon>
        <taxon>Polyporaceae</taxon>
        <taxon>Trametes</taxon>
    </lineage>
</organism>
<reference evidence="1" key="1">
    <citation type="submission" date="2022-11" db="EMBL/GenBank/DDBJ databases">
        <title>Genome Sequence of Cubamyces cubensis.</title>
        <authorList>
            <person name="Buettner E."/>
        </authorList>
    </citation>
    <scope>NUCLEOTIDE SEQUENCE</scope>
    <source>
        <strain evidence="1">MPL-01</strain>
    </source>
</reference>
<evidence type="ECO:0000313" key="2">
    <source>
        <dbReference type="Proteomes" id="UP001215151"/>
    </source>
</evidence>